<dbReference type="GO" id="GO:0016740">
    <property type="term" value="F:transferase activity"/>
    <property type="evidence" value="ECO:0007669"/>
    <property type="project" value="UniProtKB-KW"/>
</dbReference>
<dbReference type="NCBIfam" id="TIGR00277">
    <property type="entry name" value="HDIG"/>
    <property type="match status" value="1"/>
</dbReference>
<comment type="caution">
    <text evidence="2">The sequence shown here is derived from an EMBL/GenBank/DDBJ whole genome shotgun (WGS) entry which is preliminary data.</text>
</comment>
<reference evidence="2 3" key="1">
    <citation type="submission" date="2018-10" db="EMBL/GenBank/DDBJ databases">
        <title>Genomic Encyclopedia of Type Strains, Phase IV (KMG-IV): sequencing the most valuable type-strain genomes for metagenomic binning, comparative biology and taxonomic classification.</title>
        <authorList>
            <person name="Goeker M."/>
        </authorList>
    </citation>
    <scope>NUCLEOTIDE SEQUENCE [LARGE SCALE GENOMIC DNA]</scope>
    <source>
        <strain evidence="2 3">DSM 23841</strain>
    </source>
</reference>
<dbReference type="EMBL" id="RBXP01000017">
    <property type="protein sequence ID" value="RKT50795.1"/>
    <property type="molecule type" value="Genomic_DNA"/>
</dbReference>
<dbReference type="PROSITE" id="PS51832">
    <property type="entry name" value="HD_GYP"/>
    <property type="match status" value="1"/>
</dbReference>
<feature type="domain" description="HD-GYP" evidence="1">
    <location>
        <begin position="166"/>
        <end position="361"/>
    </location>
</feature>
<evidence type="ECO:0000313" key="2">
    <source>
        <dbReference type="EMBL" id="RKT50795.1"/>
    </source>
</evidence>
<dbReference type="PANTHER" id="PTHR43155">
    <property type="entry name" value="CYCLIC DI-GMP PHOSPHODIESTERASE PA4108-RELATED"/>
    <property type="match status" value="1"/>
</dbReference>
<dbReference type="SUPFAM" id="SSF109604">
    <property type="entry name" value="HD-domain/PDEase-like"/>
    <property type="match status" value="1"/>
</dbReference>
<dbReference type="SMART" id="SM00471">
    <property type="entry name" value="HDc"/>
    <property type="match status" value="1"/>
</dbReference>
<dbReference type="PANTHER" id="PTHR43155:SF2">
    <property type="entry name" value="CYCLIC DI-GMP PHOSPHODIESTERASE PA4108"/>
    <property type="match status" value="1"/>
</dbReference>
<accession>A0A495VQY8</accession>
<organism evidence="2 3">
    <name type="scientific">Azonexus fungiphilus</name>
    <dbReference type="NCBI Taxonomy" id="146940"/>
    <lineage>
        <taxon>Bacteria</taxon>
        <taxon>Pseudomonadati</taxon>
        <taxon>Pseudomonadota</taxon>
        <taxon>Betaproteobacteria</taxon>
        <taxon>Rhodocyclales</taxon>
        <taxon>Azonexaceae</taxon>
        <taxon>Azonexus</taxon>
    </lineage>
</organism>
<keyword evidence="2" id="KW-0808">Transferase</keyword>
<dbReference type="CDD" id="cd00077">
    <property type="entry name" value="HDc"/>
    <property type="match status" value="1"/>
</dbReference>
<dbReference type="InterPro" id="IPR003607">
    <property type="entry name" value="HD/PDEase_dom"/>
</dbReference>
<dbReference type="Gene3D" id="1.10.3210.10">
    <property type="entry name" value="Hypothetical protein af1432"/>
    <property type="match status" value="1"/>
</dbReference>
<proteinExistence type="predicted"/>
<dbReference type="AlphaFoldDB" id="A0A495VQY8"/>
<evidence type="ECO:0000313" key="3">
    <source>
        <dbReference type="Proteomes" id="UP000270626"/>
    </source>
</evidence>
<dbReference type="InterPro" id="IPR006675">
    <property type="entry name" value="HDIG_dom"/>
</dbReference>
<dbReference type="GO" id="GO:0008081">
    <property type="term" value="F:phosphoric diester hydrolase activity"/>
    <property type="evidence" value="ECO:0007669"/>
    <property type="project" value="UniProtKB-ARBA"/>
</dbReference>
<dbReference type="InterPro" id="IPR037522">
    <property type="entry name" value="HD_GYP_dom"/>
</dbReference>
<dbReference type="Pfam" id="PF13487">
    <property type="entry name" value="HD_5"/>
    <property type="match status" value="1"/>
</dbReference>
<name>A0A495VQY8_9RHOO</name>
<dbReference type="Gene3D" id="3.30.450.20">
    <property type="entry name" value="PAS domain"/>
    <property type="match status" value="1"/>
</dbReference>
<sequence length="373" mass="40900">MFTAITRQPASGPANSMQALSADSRSVIDALTAHIALIDGEGEIVAVNLAWRRFYDGNGCCLPNYGVGCNYLALLAPLAALSDNPAAPEDSRIAGAVVAGLRSVLTGTSERFQLEYPCHAPQERRWFLLTVTPFAPGHRIRAVVSHENITALKLAEERTRQQAQRVAGSFASTVESIALAIEKRDPYTAGHQRQVAALASEIGRVMGLDPERRFALHLGASIHDIGKISVPAEILNRPGLLSEPEYAIIRQHAQTGHEILRGIDFPWPIADMVRQHHERLDGSGYPQGLRADEICLEARIIAVADVFDAIISHRPYRPGRALQEALDELQRGRGTIYDAAVVDAGLHFFAEVTPEWHRQHRENIPAIDPLAHF</sequence>
<protein>
    <submittedName>
        <fullName evidence="2">Putative nucleotidyltransferase with HDIG domain</fullName>
    </submittedName>
</protein>
<dbReference type="Proteomes" id="UP000270626">
    <property type="component" value="Unassembled WGS sequence"/>
</dbReference>
<keyword evidence="3" id="KW-1185">Reference proteome</keyword>
<evidence type="ECO:0000259" key="1">
    <source>
        <dbReference type="PROSITE" id="PS51832"/>
    </source>
</evidence>
<gene>
    <name evidence="2" type="ORF">DFR40_2730</name>
</gene>
<dbReference type="OrthoDB" id="9763857at2"/>